<proteinExistence type="predicted"/>
<evidence type="ECO:0000256" key="1">
    <source>
        <dbReference type="SAM" id="MobiDB-lite"/>
    </source>
</evidence>
<evidence type="ECO:0000313" key="3">
    <source>
        <dbReference type="Proteomes" id="UP001530293"/>
    </source>
</evidence>
<dbReference type="Proteomes" id="UP001530293">
    <property type="component" value="Unassembled WGS sequence"/>
</dbReference>
<dbReference type="EMBL" id="JALLBG020000130">
    <property type="protein sequence ID" value="KAL3762988.1"/>
    <property type="molecule type" value="Genomic_DNA"/>
</dbReference>
<dbReference type="PANTHER" id="PTHR45588:SF1">
    <property type="entry name" value="WW DOMAIN-CONTAINING PROTEIN"/>
    <property type="match status" value="1"/>
</dbReference>
<sequence>MHPASQLVEVISSNSQTSALPQLQQQQQQQPALKSTIFSNTTVLPATSSTGMLLVPTVRAMIDAEYTQRGMIQQQQNHESVRGDESLPKLELENLTAGAIADLVNITKELKARNVDGGDFAPSGEGSSSSRIGEEDEADQYYVPLQPFSLPLSAIPPRIEPGRVDIRLHALHSKLGKISFKIGRGKNCPEDEMGKHYHQSEGHDHESPLDIKLGDYSCKFVTNIPLSCDENDNGDIIDSANNPRMYFDLGLRHFFAYHHEEAYKFFLACVTLAPDCAFAHGLIALCHCPNYNFKGDAYYESTHRPDEEESVRAEVGASGEDIAVLRRLYPSQQVAAEHALLAVEKVKELKTRQHRKRQLKSLEHQNMPSENISDIESQILSAIYTLTCHPGIDPQLAESTVGRPYANAMRKVYQQFPEDAEVAYFFAESLMVLNAWNLYEYPTERPLSEDIDEIETVLEKALQLHPKHAGICHLYVHLCEMSSHPEKALLACQSLREDFPDAGHLIHMPTHIDVLVGDYESCVKYNLQAILADEKIMRVSPDTAGTESFYFGYIVHNFHMLVYGAILGGMESIAMEKALELNNYLHEDVFVEHPDLTAYLESYAALDIHVMVRFGRWKEILAIPFPRYPLLMLFRSASLHYARGLALANSGEIQMAITEANIFDRLRLNPCADLRILHNNKVSDLLAVDAPMLRGEIAYFSGKYDEAFVLLRKAVELQDGLNYDEPWGKMQPLRHALGGLLCQQGHYAEAEQVFRVDLKFHPKNPWGLIGLITCLNGRLKAEEGGSCCSKSDDETKINGREREDVQLEVQRLTDMLTEQRKSNWADPKQIQAPCACCTGSHERHLRATSTGSHSDSQGHECSSCSTI</sequence>
<feature type="region of interest" description="Disordered" evidence="1">
    <location>
        <begin position="847"/>
        <end position="867"/>
    </location>
</feature>
<dbReference type="SUPFAM" id="SSF48452">
    <property type="entry name" value="TPR-like"/>
    <property type="match status" value="1"/>
</dbReference>
<evidence type="ECO:0000313" key="2">
    <source>
        <dbReference type="EMBL" id="KAL3762988.1"/>
    </source>
</evidence>
<comment type="caution">
    <text evidence="2">The sequence shown here is derived from an EMBL/GenBank/DDBJ whole genome shotgun (WGS) entry which is preliminary data.</text>
</comment>
<reference evidence="2 3" key="1">
    <citation type="submission" date="2024-10" db="EMBL/GenBank/DDBJ databases">
        <title>Updated reference genomes for cyclostephanoid diatoms.</title>
        <authorList>
            <person name="Roberts W.R."/>
            <person name="Alverson A.J."/>
        </authorList>
    </citation>
    <scope>NUCLEOTIDE SEQUENCE [LARGE SCALE GENOMIC DNA]</scope>
    <source>
        <strain evidence="2 3">AJA232-27</strain>
    </source>
</reference>
<dbReference type="AlphaFoldDB" id="A0ABD3MGW0"/>
<gene>
    <name evidence="2" type="ORF">ACHAWU_001135</name>
</gene>
<feature type="region of interest" description="Disordered" evidence="1">
    <location>
        <begin position="114"/>
        <end position="133"/>
    </location>
</feature>
<organism evidence="2 3">
    <name type="scientific">Discostella pseudostelligera</name>
    <dbReference type="NCBI Taxonomy" id="259834"/>
    <lineage>
        <taxon>Eukaryota</taxon>
        <taxon>Sar</taxon>
        <taxon>Stramenopiles</taxon>
        <taxon>Ochrophyta</taxon>
        <taxon>Bacillariophyta</taxon>
        <taxon>Coscinodiscophyceae</taxon>
        <taxon>Thalassiosirophycidae</taxon>
        <taxon>Stephanodiscales</taxon>
        <taxon>Stephanodiscaceae</taxon>
        <taxon>Discostella</taxon>
    </lineage>
</organism>
<dbReference type="PANTHER" id="PTHR45588">
    <property type="entry name" value="TPR DOMAIN-CONTAINING PROTEIN"/>
    <property type="match status" value="1"/>
</dbReference>
<accession>A0ABD3MGW0</accession>
<dbReference type="InterPro" id="IPR011990">
    <property type="entry name" value="TPR-like_helical_dom_sf"/>
</dbReference>
<protein>
    <submittedName>
        <fullName evidence="2">Uncharacterized protein</fullName>
    </submittedName>
</protein>
<dbReference type="Gene3D" id="1.25.40.10">
    <property type="entry name" value="Tetratricopeptide repeat domain"/>
    <property type="match status" value="2"/>
</dbReference>
<keyword evidence="3" id="KW-1185">Reference proteome</keyword>
<name>A0ABD3MGW0_9STRA</name>